<organism evidence="2 3">
    <name type="scientific">Nitzschia inconspicua</name>
    <dbReference type="NCBI Taxonomy" id="303405"/>
    <lineage>
        <taxon>Eukaryota</taxon>
        <taxon>Sar</taxon>
        <taxon>Stramenopiles</taxon>
        <taxon>Ochrophyta</taxon>
        <taxon>Bacillariophyta</taxon>
        <taxon>Bacillariophyceae</taxon>
        <taxon>Bacillariophycidae</taxon>
        <taxon>Bacillariales</taxon>
        <taxon>Bacillariaceae</taxon>
        <taxon>Nitzschia</taxon>
    </lineage>
</organism>
<keyword evidence="3" id="KW-1185">Reference proteome</keyword>
<feature type="region of interest" description="Disordered" evidence="1">
    <location>
        <begin position="72"/>
        <end position="94"/>
    </location>
</feature>
<evidence type="ECO:0000256" key="1">
    <source>
        <dbReference type="SAM" id="MobiDB-lite"/>
    </source>
</evidence>
<dbReference type="OrthoDB" id="44198at2759"/>
<feature type="compositionally biased region" description="Acidic residues" evidence="1">
    <location>
        <begin position="1040"/>
        <end position="1052"/>
    </location>
</feature>
<accession>A0A9K3LNQ0</accession>
<dbReference type="EMBL" id="JAGRRH010000009">
    <property type="protein sequence ID" value="KAG7365297.1"/>
    <property type="molecule type" value="Genomic_DNA"/>
</dbReference>
<sequence length="2456" mass="273409">MSWEAANVPKATEVATAGDGSIVVHPGTGRQSQTRRSGETVEAALSRLSKAYNTSMECIGAMHKTDKMIQQLRHQNSTSSNNDTDETQQERPTNVDPLAFVHRLANAARKTLESSILLDPLILPHAPTLHQCMVDLYEQEECESSTTTSSRWSCVNQQRSAPPSISSATHKSTLIQLAYLSLVNYSDLLQASCPCYVTSANRCNQSTILDRGIVPRHKSLLQKQQQSSADATMQLDDGTIPSCQCCSWKPEIPEETQRLAVAALCDASNLRYASDPILWLKLACASRCLERIVAVRDNTTVVRSHHRRLQRHALERGSVALPSHMPPNRVVLRALGELIDEPDPHEYISQTRDPSSQIICKTLDLPRCSWTVLGRMLLRACKGDDTAAFQPTTKKQARAVSSMFGSPRIDLRLSPMLMLPQKVLGTICQFLNTSSVWKLEATCRALSVSLVSARASMQELDDSKRHQPQNRIEKPQAMGTKEQESRKIETSSAGGLSRASSATSGIVEESKANNDGDGTSAHPPPVPVRQSSRSSKRLISQQISSEKKHDRERNRKSFDYCFLAATLSCTKEEHDKMIKELQGKVELAHLYEGGDPPTSRGGNNKLGFTNESPSEVVKNNLFEARERLSDSSLTSFVQRWRCKNSGPMDVLQKFLSHVSMHVEDVFSCEPGSAGTMGLSSCIISCFEQLLLRSGTRQTLAPQFYRPLSLTNSFEQSMGSFAMDLLYAELVLRECDRNTPSVVEFDDDENLISLMVPGLMRACNDLDKHFSSLKDDCRDLKKQFRTLHIRCLWLGAGFYLWRSRVASEIYESRQAEEVGTFFLDEAIRAFEQPTSMPIKSIRTPQLVSPRRIEPYWKQICSSSLSKFRDEIQASSVISAAKQQFQELVTRLDTVEEAGGQIQELSDEELAILDAIGQKLRGRYSAAHGSADSKLPELVDNFLALHGVYLSSSEPSDASQGHDMLLSLHPVDISSLRRISNPSTLSMLFFCLTVRQDKENQNFLLNLLMNLVLTTIDIHDSLTEEISRIKAIKRHGSSGYNSEDDSSDSDEDSLDSSGRNIIGGPRKGNEMKAVMCGKMVILLLTTLKNAIGSLQSSEEQPLIVIPNEFVKVLDCVLSFSNKWYQTTGRLLSISDDSTDQQLFRCVVKLVDASHFDGRMAKKVEACLFKGMVRILTSHGSLLKQSVSRSYRDRSDGSSRSSRQRACLLRVQFICAAASKLGLLFSTNMTSVEKYDLVKSNLFGEADPLRLSRDEEALFVDIVRWLREFSSRNYEETSNKGEIVCPSFERPMVRRLRIPICTLVVGMCGSASTSRKVIGRGEDPIGLSEFFDSDASATDWQSDKEDAANDEAEYRKKKELLRVICHAIHSISITLDRITDKDSIKHFLETDCDKEKGPLLPLVCARVLNFFADELLLNFGKTEMTTSRTQLLWSTGYPYHAQDEGEFLDSVLHKIYRWMYGFVIVGEWDHVQNSGGKDLAHTLNSIYEISKCGFKPESTGAAAQLYRCIVRAYAAGRRTPPKAALELVLSALPPMRESERSKALRNFIFSPNTASFSLEKLVQLVKKRDDWDSAFNGVRDALLIGIESNGEENDQSDDMEALRVRRGISARLASGPLPLICTDMGQKSDSPLDDRALTSESEEEIKKKFNAILDDICLGGADCGGWYRAAQCLNMKADVIADRLGLSLGFGRISNFSAPAQGRPQIHSIDIDVLLDEQKREEECSIRNHLDFFGCELSAFVEFAWSSFASLRECSEKIGQRLNQIENSASEEKIISIAVLRQIESHYKNGEYLAWQEAWGGIYVAALRHLALRFMFAALFILHSKVEKADVDEVMISEVCEACGISVYSELMASQRYGWPMDRLTLLRKRDLAAAAKACFQTAATIVENSSEQDDDSQGKATWDLLFMAGKCEEKIAWTYQRASYPEDANGNRTTRLYEKHMAAALKHYSDALKQAKKIENDGRQLADQAGGSAHGSIEVLYRLHASRLKCLIHAVSRNMDELFFSELEALRLTEKYSFVEDTQVSPSSSIRDRVWAVFADIVQGLADCRQKQPYFHRSVYRHAQALMWSPVLNDPTGGAGSMNTVPATRSFAIRGLNNSTPAAVSAGVVMSKLFDKKRSHLCAVWVTTNAASSPFQVLNTAVRKYDSLRGKYIKAYLEAMHLCRRRPEIEIFEKWVYACKRDLPSYFQASALNEGNRPTKPHSHDPLLITTDSTQSLSARGLLRSAKRDSNGYLAHILLQEMNEKLGNGESKPSADVKKVAESYLKHAYACYLRLNCTREDLEKTRAFKYGGDPVHEVEALCKAFLYFGEPNDVASTEFGDWSGGGGRKSAIFDAALIKCKELFPSVSSSFFSKKGTAKSNKDSSNGTGGKKRKEAPVDLASPTSPSAHGTKKISFEVNVPKGLTTGDTFLTQVKVGEGDPIKVKLTVPAGNPTTLRFNLDVPKSSTRKITKKAKMSL</sequence>
<name>A0A9K3LNQ0_9STRA</name>
<feature type="compositionally biased region" description="Low complexity" evidence="1">
    <location>
        <begin position="491"/>
        <end position="505"/>
    </location>
</feature>
<feature type="region of interest" description="Disordered" evidence="1">
    <location>
        <begin position="459"/>
        <end position="551"/>
    </location>
</feature>
<reference evidence="2" key="1">
    <citation type="journal article" date="2021" name="Sci. Rep.">
        <title>Diploid genomic architecture of Nitzschia inconspicua, an elite biomass production diatom.</title>
        <authorList>
            <person name="Oliver A."/>
            <person name="Podell S."/>
            <person name="Pinowska A."/>
            <person name="Traller J.C."/>
            <person name="Smith S.R."/>
            <person name="McClure R."/>
            <person name="Beliaev A."/>
            <person name="Bohutskyi P."/>
            <person name="Hill E.A."/>
            <person name="Rabines A."/>
            <person name="Zheng H."/>
            <person name="Allen L.Z."/>
            <person name="Kuo A."/>
            <person name="Grigoriev I.V."/>
            <person name="Allen A.E."/>
            <person name="Hazlebeck D."/>
            <person name="Allen E.E."/>
        </authorList>
    </citation>
    <scope>NUCLEOTIDE SEQUENCE</scope>
    <source>
        <strain evidence="2">Hildebrandi</strain>
    </source>
</reference>
<feature type="compositionally biased region" description="Polar residues" evidence="1">
    <location>
        <begin position="600"/>
        <end position="610"/>
    </location>
</feature>
<evidence type="ECO:0000313" key="3">
    <source>
        <dbReference type="Proteomes" id="UP000693970"/>
    </source>
</evidence>
<proteinExistence type="predicted"/>
<reference evidence="2" key="2">
    <citation type="submission" date="2021-04" db="EMBL/GenBank/DDBJ databases">
        <authorList>
            <person name="Podell S."/>
        </authorList>
    </citation>
    <scope>NUCLEOTIDE SEQUENCE</scope>
    <source>
        <strain evidence="2">Hildebrandi</strain>
    </source>
</reference>
<evidence type="ECO:0000313" key="2">
    <source>
        <dbReference type="EMBL" id="KAG7365297.1"/>
    </source>
</evidence>
<gene>
    <name evidence="2" type="ORF">IV203_038500</name>
</gene>
<dbReference type="Proteomes" id="UP000693970">
    <property type="component" value="Unassembled WGS sequence"/>
</dbReference>
<protein>
    <submittedName>
        <fullName evidence="2">Uncharacterized protein</fullName>
    </submittedName>
</protein>
<feature type="region of interest" description="Disordered" evidence="1">
    <location>
        <begin position="590"/>
        <end position="610"/>
    </location>
</feature>
<feature type="compositionally biased region" description="Polar residues" evidence="1">
    <location>
        <begin position="72"/>
        <end position="82"/>
    </location>
</feature>
<feature type="region of interest" description="Disordered" evidence="1">
    <location>
        <begin position="1034"/>
        <end position="1063"/>
    </location>
</feature>
<feature type="region of interest" description="Disordered" evidence="1">
    <location>
        <begin position="2350"/>
        <end position="2391"/>
    </location>
</feature>
<feature type="region of interest" description="Disordered" evidence="1">
    <location>
        <begin position="17"/>
        <end position="39"/>
    </location>
</feature>
<comment type="caution">
    <text evidence="2">The sequence shown here is derived from an EMBL/GenBank/DDBJ whole genome shotgun (WGS) entry which is preliminary data.</text>
</comment>